<dbReference type="PANTHER" id="PTHR12788">
    <property type="entry name" value="PROTEIN-TYROSINE SULFOTRANSFERASE 2"/>
    <property type="match status" value="1"/>
</dbReference>
<comment type="catalytic activity">
    <reaction evidence="4 5">
        <text>L-tyrosyl-[protein] + 3'-phosphoadenylyl sulfate = O-sulfo-L-tyrosine-[protein] + adenosine 3',5'-bisphosphate + H(+)</text>
        <dbReference type="Rhea" id="RHEA:16801"/>
        <dbReference type="Rhea" id="RHEA-COMP:10136"/>
        <dbReference type="Rhea" id="RHEA-COMP:11688"/>
        <dbReference type="ChEBI" id="CHEBI:15378"/>
        <dbReference type="ChEBI" id="CHEBI:46858"/>
        <dbReference type="ChEBI" id="CHEBI:58339"/>
        <dbReference type="ChEBI" id="CHEBI:58343"/>
        <dbReference type="ChEBI" id="CHEBI:65286"/>
        <dbReference type="EC" id="2.8.2.20"/>
    </reaction>
</comment>
<comment type="caution">
    <text evidence="6">The sequence shown here is derived from an EMBL/GenBank/DDBJ whole genome shotgun (WGS) entry which is preliminary data.</text>
</comment>
<comment type="similarity">
    <text evidence="1 5">Belongs to the protein sulfotransferase family.</text>
</comment>
<dbReference type="AlphaFoldDB" id="A0A6S7LLI1"/>
<dbReference type="OrthoDB" id="6020239at2759"/>
<dbReference type="EC" id="2.8.2.20" evidence="2 5"/>
<dbReference type="Proteomes" id="UP001152795">
    <property type="component" value="Unassembled WGS sequence"/>
</dbReference>
<evidence type="ECO:0000313" key="7">
    <source>
        <dbReference type="Proteomes" id="UP001152795"/>
    </source>
</evidence>
<name>A0A6S7LLI1_PARCT</name>
<evidence type="ECO:0000256" key="3">
    <source>
        <dbReference type="ARBA" id="ARBA00022679"/>
    </source>
</evidence>
<keyword evidence="7" id="KW-1185">Reference proteome</keyword>
<feature type="non-terminal residue" evidence="6">
    <location>
        <position position="1"/>
    </location>
</feature>
<dbReference type="GO" id="GO:0005794">
    <property type="term" value="C:Golgi apparatus"/>
    <property type="evidence" value="ECO:0007669"/>
    <property type="project" value="TreeGrafter"/>
</dbReference>
<evidence type="ECO:0000313" key="6">
    <source>
        <dbReference type="EMBL" id="CAB4038733.1"/>
    </source>
</evidence>
<sequence length="127" mass="14765">DRIPSRDPKIVKDVDTMLMFIGYPRSGHTLIGSLLDAHPNIVVANEYNVLGNWKNYTIKQRNKQYLFEQLYTNSHLEAHEGDRSSKDCLPKTKYNYLVPNQWQGKFDRKIKVSKYGALESDIFVNTD</sequence>
<organism evidence="6 7">
    <name type="scientific">Paramuricea clavata</name>
    <name type="common">Red gorgonian</name>
    <name type="synonym">Violescent sea-whip</name>
    <dbReference type="NCBI Taxonomy" id="317549"/>
    <lineage>
        <taxon>Eukaryota</taxon>
        <taxon>Metazoa</taxon>
        <taxon>Cnidaria</taxon>
        <taxon>Anthozoa</taxon>
        <taxon>Octocorallia</taxon>
        <taxon>Malacalcyonacea</taxon>
        <taxon>Plexauridae</taxon>
        <taxon>Paramuricea</taxon>
    </lineage>
</organism>
<dbReference type="InterPro" id="IPR027417">
    <property type="entry name" value="P-loop_NTPase"/>
</dbReference>
<dbReference type="PANTHER" id="PTHR12788:SF8">
    <property type="entry name" value="PROTEIN-TYROSINE SULFOTRANSFERASE"/>
    <property type="match status" value="1"/>
</dbReference>
<gene>
    <name evidence="6" type="ORF">PACLA_8A005492</name>
</gene>
<evidence type="ECO:0000256" key="5">
    <source>
        <dbReference type="RuleBase" id="RU365018"/>
    </source>
</evidence>
<dbReference type="SUPFAM" id="SSF52540">
    <property type="entry name" value="P-loop containing nucleoside triphosphate hydrolases"/>
    <property type="match status" value="1"/>
</dbReference>
<dbReference type="EMBL" id="CACRXK020024524">
    <property type="protein sequence ID" value="CAB4038733.1"/>
    <property type="molecule type" value="Genomic_DNA"/>
</dbReference>
<keyword evidence="3 5" id="KW-0808">Transferase</keyword>
<dbReference type="GO" id="GO:0008476">
    <property type="term" value="F:protein-tyrosine sulfotransferase activity"/>
    <property type="evidence" value="ECO:0007669"/>
    <property type="project" value="UniProtKB-EC"/>
</dbReference>
<accession>A0A6S7LLI1</accession>
<keyword evidence="6" id="KW-0675">Receptor</keyword>
<evidence type="ECO:0000256" key="4">
    <source>
        <dbReference type="ARBA" id="ARBA00048460"/>
    </source>
</evidence>
<comment type="function">
    <text evidence="5">Catalyzes the O-sulfation of tyrosine residues within acidic motifs of polypeptides, using 3'-phosphoadenylyl sulfate (PAPS) as cosubstrate.</text>
</comment>
<protein>
    <recommendedName>
        <fullName evidence="2 5">Protein-tyrosine sulfotransferase</fullName>
        <ecNumber evidence="2 5">2.8.2.20</ecNumber>
    </recommendedName>
</protein>
<dbReference type="Gene3D" id="3.40.50.300">
    <property type="entry name" value="P-loop containing nucleotide triphosphate hydrolases"/>
    <property type="match status" value="1"/>
</dbReference>
<proteinExistence type="inferred from homology"/>
<feature type="non-terminal residue" evidence="6">
    <location>
        <position position="127"/>
    </location>
</feature>
<evidence type="ECO:0000256" key="1">
    <source>
        <dbReference type="ARBA" id="ARBA00009988"/>
    </source>
</evidence>
<dbReference type="InterPro" id="IPR026634">
    <property type="entry name" value="TPST-like"/>
</dbReference>
<reference evidence="6" key="1">
    <citation type="submission" date="2020-04" db="EMBL/GenBank/DDBJ databases">
        <authorList>
            <person name="Alioto T."/>
            <person name="Alioto T."/>
            <person name="Gomez Garrido J."/>
        </authorList>
    </citation>
    <scope>NUCLEOTIDE SEQUENCE</scope>
    <source>
        <strain evidence="6">A484AB</strain>
    </source>
</reference>
<evidence type="ECO:0000256" key="2">
    <source>
        <dbReference type="ARBA" id="ARBA00013262"/>
    </source>
</evidence>